<proteinExistence type="predicted"/>
<sequence length="131" mass="14252">MKIFTTVILLVYYLNFAYPGKVPAEVIAHLGVRSEPASPITPEALKDDTEQVESTLARKGRSGRLPGDVIATLNRKRSVNPPVGQKSDLLGRRKRNIPAFALTSEALKDDTQQVGSTLTRKGRSGRLPGDV</sequence>
<feature type="non-terminal residue" evidence="3">
    <location>
        <position position="131"/>
    </location>
</feature>
<name>A0A1E1VYF7_PECGO</name>
<evidence type="ECO:0000256" key="2">
    <source>
        <dbReference type="SAM" id="SignalP"/>
    </source>
</evidence>
<evidence type="ECO:0000313" key="3">
    <source>
        <dbReference type="EMBL" id="JAT79719.1"/>
    </source>
</evidence>
<protein>
    <submittedName>
        <fullName evidence="3">Uncharacterized protein</fullName>
    </submittedName>
</protein>
<organism evidence="3">
    <name type="scientific">Pectinophora gossypiella</name>
    <name type="common">Cotton pink bollworm</name>
    <name type="synonym">Depressaria gossypiella</name>
    <dbReference type="NCBI Taxonomy" id="13191"/>
    <lineage>
        <taxon>Eukaryota</taxon>
        <taxon>Metazoa</taxon>
        <taxon>Ecdysozoa</taxon>
        <taxon>Arthropoda</taxon>
        <taxon>Hexapoda</taxon>
        <taxon>Insecta</taxon>
        <taxon>Pterygota</taxon>
        <taxon>Neoptera</taxon>
        <taxon>Endopterygota</taxon>
        <taxon>Lepidoptera</taxon>
        <taxon>Glossata</taxon>
        <taxon>Ditrysia</taxon>
        <taxon>Gelechioidea</taxon>
        <taxon>Gelechiidae</taxon>
        <taxon>Apatetrinae</taxon>
        <taxon>Pectinophora</taxon>
    </lineage>
</organism>
<feature type="chain" id="PRO_5009115036" evidence="2">
    <location>
        <begin position="20"/>
        <end position="131"/>
    </location>
</feature>
<dbReference type="OrthoDB" id="5855924at2759"/>
<dbReference type="EMBL" id="GDQN01011335">
    <property type="protein sequence ID" value="JAT79719.1"/>
    <property type="molecule type" value="Transcribed_RNA"/>
</dbReference>
<accession>A0A1E1VYF7</accession>
<feature type="region of interest" description="Disordered" evidence="1">
    <location>
        <begin position="108"/>
        <end position="131"/>
    </location>
</feature>
<reference evidence="3" key="1">
    <citation type="submission" date="2015-09" db="EMBL/GenBank/DDBJ databases">
        <title>De novo assembly of Pectinophora gossypiella (Pink Bollworm) gut transcriptome.</title>
        <authorList>
            <person name="Tassone E.E."/>
        </authorList>
    </citation>
    <scope>NUCLEOTIDE SEQUENCE</scope>
</reference>
<dbReference type="AlphaFoldDB" id="A0A1E1VYF7"/>
<keyword evidence="2" id="KW-0732">Signal</keyword>
<gene>
    <name evidence="3" type="ORF">g.7524</name>
</gene>
<feature type="signal peptide" evidence="2">
    <location>
        <begin position="1"/>
        <end position="19"/>
    </location>
</feature>
<evidence type="ECO:0000256" key="1">
    <source>
        <dbReference type="SAM" id="MobiDB-lite"/>
    </source>
</evidence>